<dbReference type="EMBL" id="LJJB01000013">
    <property type="protein sequence ID" value="KQL44857.1"/>
    <property type="molecule type" value="Genomic_DNA"/>
</dbReference>
<accession>A0ABR5N2X1</accession>
<dbReference type="SUPFAM" id="SSF50475">
    <property type="entry name" value="FMN-binding split barrel"/>
    <property type="match status" value="1"/>
</dbReference>
<dbReference type="Gene3D" id="2.30.110.10">
    <property type="entry name" value="Electron Transport, Fmn-binding Protein, Chain A"/>
    <property type="match status" value="1"/>
</dbReference>
<sequence length="190" mass="21334">MEGTTVIPIRYSKRTLTDQEQIDAFLAHAKVGNLGLSNGTEPYIIPLNFCWWNGHIYFHGADSGRKVEMINANNRVCFSVCEEYGTIADPIPAHTDTAYMSVFLSGTIERVQDPDEMRDAMQAMLDKYVPGYYPEPLSLQHVVKYRSSMGSVTAVFRITPDSLTAKGSPMPEEKRFYPGRTIGQDSKKLD</sequence>
<gene>
    <name evidence="2" type="ORF">AN963_26305</name>
</gene>
<feature type="region of interest" description="Disordered" evidence="1">
    <location>
        <begin position="166"/>
        <end position="190"/>
    </location>
</feature>
<evidence type="ECO:0000313" key="2">
    <source>
        <dbReference type="EMBL" id="KQL44857.1"/>
    </source>
</evidence>
<comment type="caution">
    <text evidence="2">The sequence shown here is derived from an EMBL/GenBank/DDBJ whole genome shotgun (WGS) entry which is preliminary data.</text>
</comment>
<dbReference type="Pfam" id="PF12900">
    <property type="entry name" value="Pyridox_ox_2"/>
    <property type="match status" value="1"/>
</dbReference>
<evidence type="ECO:0000256" key="1">
    <source>
        <dbReference type="SAM" id="MobiDB-lite"/>
    </source>
</evidence>
<dbReference type="InterPro" id="IPR024747">
    <property type="entry name" value="Pyridox_Oxase-rel"/>
</dbReference>
<name>A0ABR5N2X1_BRECH</name>
<dbReference type="InterPro" id="IPR012349">
    <property type="entry name" value="Split_barrel_FMN-bd"/>
</dbReference>
<reference evidence="2 3" key="1">
    <citation type="submission" date="2015-09" db="EMBL/GenBank/DDBJ databases">
        <title>Genome sequencing project for genomic taxonomy and phylogenomics of Bacillus-like bacteria.</title>
        <authorList>
            <person name="Liu B."/>
            <person name="Wang J."/>
            <person name="Zhu Y."/>
            <person name="Liu G."/>
            <person name="Chen Q."/>
            <person name="Chen Z."/>
            <person name="Lan J."/>
            <person name="Che J."/>
            <person name="Ge C."/>
            <person name="Shi H."/>
            <person name="Pan Z."/>
            <person name="Liu X."/>
        </authorList>
    </citation>
    <scope>NUCLEOTIDE SEQUENCE [LARGE SCALE GENOMIC DNA]</scope>
    <source>
        <strain evidence="2 3">DSM 8552</strain>
    </source>
</reference>
<keyword evidence="3" id="KW-1185">Reference proteome</keyword>
<proteinExistence type="predicted"/>
<dbReference type="PANTHER" id="PTHR34071">
    <property type="entry name" value="5-NITROIMIDAZOLE ANTIBIOTICS RESISTANCE PROTEIN, NIMA-FAMILY-RELATED PROTEIN-RELATED"/>
    <property type="match status" value="1"/>
</dbReference>
<organism evidence="2 3">
    <name type="scientific">Brevibacillus choshinensis</name>
    <dbReference type="NCBI Taxonomy" id="54911"/>
    <lineage>
        <taxon>Bacteria</taxon>
        <taxon>Bacillati</taxon>
        <taxon>Bacillota</taxon>
        <taxon>Bacilli</taxon>
        <taxon>Bacillales</taxon>
        <taxon>Paenibacillaceae</taxon>
        <taxon>Brevibacillus</taxon>
    </lineage>
</organism>
<dbReference type="PANTHER" id="PTHR34071:SF2">
    <property type="entry name" value="FLAVIN-NUCLEOTIDE-BINDING PROTEIN"/>
    <property type="match status" value="1"/>
</dbReference>
<evidence type="ECO:0000313" key="3">
    <source>
        <dbReference type="Proteomes" id="UP000051063"/>
    </source>
</evidence>
<dbReference type="Proteomes" id="UP000051063">
    <property type="component" value="Unassembled WGS sequence"/>
</dbReference>
<protein>
    <submittedName>
        <fullName evidence="2">Pyridoxamine 5-phosphate oxidase</fullName>
    </submittedName>
</protein>